<dbReference type="FunFam" id="3.40.50.970:FF:000001">
    <property type="entry name" value="Pyruvate dehydrogenase E1 beta subunit"/>
    <property type="match status" value="1"/>
</dbReference>
<name>A0A2T4CP46_9GAMM</name>
<proteinExistence type="predicted"/>
<dbReference type="FunFam" id="3.40.50.920:FF:000001">
    <property type="entry name" value="Pyruvate dehydrogenase E1 beta subunit"/>
    <property type="match status" value="1"/>
</dbReference>
<protein>
    <recommendedName>
        <fullName evidence="6">2-oxoisovalerate dehydrogenase subunit beta</fullName>
        <ecNumber evidence="3">1.2.4.4</ecNumber>
    </recommendedName>
    <alternativeName>
        <fullName evidence="7">Branched-chain alpha-keto acid dehydrogenase E1 component beta chain</fullName>
    </alternativeName>
</protein>
<dbReference type="SUPFAM" id="SSF52518">
    <property type="entry name" value="Thiamin diphosphate-binding fold (THDP-binding)"/>
    <property type="match status" value="1"/>
</dbReference>
<dbReference type="InterPro" id="IPR009014">
    <property type="entry name" value="Transketo_C/PFOR_II"/>
</dbReference>
<dbReference type="InterPro" id="IPR029061">
    <property type="entry name" value="THDP-binding"/>
</dbReference>
<reference evidence="9 10" key="1">
    <citation type="submission" date="2018-03" db="EMBL/GenBank/DDBJ databases">
        <title>Cross-interface Injection: A General Nanoliter Liquid Handling Method Applied to Single Cells Genome Amplification Automated Nanoliter Liquid Handling Applied to Single Cell Multiple Displacement Amplification.</title>
        <authorList>
            <person name="Yun J."/>
            <person name="Xu P."/>
            <person name="Xu J."/>
            <person name="Dai X."/>
            <person name="Wang Y."/>
            <person name="Zheng X."/>
            <person name="Cao C."/>
            <person name="Yi Q."/>
            <person name="Zhu Y."/>
            <person name="Wang L."/>
            <person name="Dong Z."/>
            <person name="Huang Y."/>
            <person name="Huang L."/>
            <person name="Du W."/>
        </authorList>
    </citation>
    <scope>NUCLEOTIDE SEQUENCE [LARGE SCALE GENOMIC DNA]</scope>
    <source>
        <strain evidence="9 10">Z-E1-2</strain>
    </source>
</reference>
<dbReference type="Pfam" id="PF02780">
    <property type="entry name" value="Transketolase_C"/>
    <property type="match status" value="1"/>
</dbReference>
<dbReference type="EMBL" id="PYVS01000001">
    <property type="protein sequence ID" value="PTB83325.1"/>
    <property type="molecule type" value="Genomic_DNA"/>
</dbReference>
<dbReference type="InterPro" id="IPR033248">
    <property type="entry name" value="Transketolase_C"/>
</dbReference>
<gene>
    <name evidence="9" type="ORF">C9986_00125</name>
</gene>
<comment type="function">
    <text evidence="2">The branched-chain alpha-keto dehydrogenase complex catalyzes the overall conversion of alpha-keto acids to acyl-CoA and CO(2). It contains multiple copies of three enzymatic components: branched-chain alpha-keto acid decarboxylase (E1), lipoamide acyltransferase (E2) and lipoamide dehydrogenase (E3).</text>
</comment>
<dbReference type="Gene3D" id="3.40.50.920">
    <property type="match status" value="1"/>
</dbReference>
<feature type="domain" description="Transketolase-like pyrimidine-binding" evidence="8">
    <location>
        <begin position="4"/>
        <end position="180"/>
    </location>
</feature>
<evidence type="ECO:0000256" key="4">
    <source>
        <dbReference type="ARBA" id="ARBA00023002"/>
    </source>
</evidence>
<dbReference type="PANTHER" id="PTHR42980">
    <property type="entry name" value="2-OXOISOVALERATE DEHYDROGENASE SUBUNIT BETA-RELATED"/>
    <property type="match status" value="1"/>
</dbReference>
<keyword evidence="4" id="KW-0560">Oxidoreductase</keyword>
<organism evidence="9 10">
    <name type="scientific">Pseudidiomarina aestuarii</name>
    <dbReference type="NCBI Taxonomy" id="624146"/>
    <lineage>
        <taxon>Bacteria</taxon>
        <taxon>Pseudomonadati</taxon>
        <taxon>Pseudomonadota</taxon>
        <taxon>Gammaproteobacteria</taxon>
        <taxon>Alteromonadales</taxon>
        <taxon>Idiomarinaceae</taxon>
        <taxon>Pseudidiomarina</taxon>
    </lineage>
</organism>
<evidence type="ECO:0000256" key="3">
    <source>
        <dbReference type="ARBA" id="ARBA00012277"/>
    </source>
</evidence>
<keyword evidence="5" id="KW-0786">Thiamine pyrophosphate</keyword>
<comment type="caution">
    <text evidence="9">The sequence shown here is derived from an EMBL/GenBank/DDBJ whole genome shotgun (WGS) entry which is preliminary data.</text>
</comment>
<dbReference type="Proteomes" id="UP000243022">
    <property type="component" value="Unassembled WGS sequence"/>
</dbReference>
<dbReference type="SUPFAM" id="SSF52922">
    <property type="entry name" value="TK C-terminal domain-like"/>
    <property type="match status" value="1"/>
</dbReference>
<dbReference type="AlphaFoldDB" id="A0A2T4CP46"/>
<evidence type="ECO:0000256" key="6">
    <source>
        <dbReference type="ARBA" id="ARBA00070795"/>
    </source>
</evidence>
<dbReference type="EC" id="1.2.4.4" evidence="3"/>
<dbReference type="InterPro" id="IPR005475">
    <property type="entry name" value="Transketolase-like_Pyr-bd"/>
</dbReference>
<dbReference type="CDD" id="cd07036">
    <property type="entry name" value="TPP_PYR_E1-PDHc-beta_like"/>
    <property type="match status" value="1"/>
</dbReference>
<sequence>MAKMNLLQAINNALEIAMTKSDKVYSFGEDTSSFGGVFRATSGLTEKFGKHRNFNTPLVEQGILGFANGLASQGSYAVAEIQFGDYIFPAFDQIVNESAKFRYRSGNEFDVGGLTIRTPYGGGIAGGHYHSQSPEAYFAHTPGLKIVMPRNPYMAKGLLLSSIFDPNPVLFMEPKRLYRASVGEVPEEEYSLELGKADVVREGSDVTIVAWGAQVEMAEKAADKAAEAGISCEVIDLVSILPWDVETVAKSVFKTGRLVVTQEAPLTNGFASEVAATIQQECFLYLESPIMRVCGLDTPYPLCHEKEYFVDHLKVYEAVHASMNY</sequence>
<evidence type="ECO:0000256" key="2">
    <source>
        <dbReference type="ARBA" id="ARBA00002859"/>
    </source>
</evidence>
<dbReference type="GO" id="GO:0003863">
    <property type="term" value="F:branched-chain 2-oxo acid dehydrogenase activity"/>
    <property type="evidence" value="ECO:0007669"/>
    <property type="project" value="UniProtKB-EC"/>
</dbReference>
<dbReference type="Gene3D" id="3.40.50.970">
    <property type="match status" value="1"/>
</dbReference>
<evidence type="ECO:0000256" key="7">
    <source>
        <dbReference type="ARBA" id="ARBA00082400"/>
    </source>
</evidence>
<dbReference type="Pfam" id="PF02779">
    <property type="entry name" value="Transket_pyr"/>
    <property type="match status" value="1"/>
</dbReference>
<accession>A0A2T4CP46</accession>
<evidence type="ECO:0000256" key="5">
    <source>
        <dbReference type="ARBA" id="ARBA00023052"/>
    </source>
</evidence>
<evidence type="ECO:0000313" key="10">
    <source>
        <dbReference type="Proteomes" id="UP000243022"/>
    </source>
</evidence>
<dbReference type="GO" id="GO:0009083">
    <property type="term" value="P:branched-chain amino acid catabolic process"/>
    <property type="evidence" value="ECO:0007669"/>
    <property type="project" value="TreeGrafter"/>
</dbReference>
<evidence type="ECO:0000256" key="1">
    <source>
        <dbReference type="ARBA" id="ARBA00001964"/>
    </source>
</evidence>
<evidence type="ECO:0000313" key="9">
    <source>
        <dbReference type="EMBL" id="PTB83325.1"/>
    </source>
</evidence>
<dbReference type="SMART" id="SM00861">
    <property type="entry name" value="Transket_pyr"/>
    <property type="match status" value="1"/>
</dbReference>
<dbReference type="PANTHER" id="PTHR42980:SF1">
    <property type="entry name" value="2-OXOISOVALERATE DEHYDROGENASE SUBUNIT BETA, MITOCHONDRIAL"/>
    <property type="match status" value="1"/>
</dbReference>
<comment type="cofactor">
    <cofactor evidence="1">
        <name>thiamine diphosphate</name>
        <dbReference type="ChEBI" id="CHEBI:58937"/>
    </cofactor>
</comment>
<evidence type="ECO:0000259" key="8">
    <source>
        <dbReference type="SMART" id="SM00861"/>
    </source>
</evidence>
<dbReference type="GO" id="GO:0007584">
    <property type="term" value="P:response to nutrient"/>
    <property type="evidence" value="ECO:0007669"/>
    <property type="project" value="TreeGrafter"/>
</dbReference>